<sequence>MNRLVKVAIPVSRLDLLTYRVPDGMEMPNVGARVIVPLGRRVLTGCVISDNPELSELASDRIKDVLSVLDVEEFIPLKVLRLAVWTAEYYLSSIADVITAAMPPGGWKKVSRLVRLTEHGAAALQGGSVSGQDATLLHELSVEHSQHVDRIVKQLGLREDKAGVKELGRRRLLLLIRKLETQALLEIEYRYSDQTANFKTVKIARLSDAGYHSVGEHGGKGIKIGRLGQRQRQLIALLQDQKAKGLPLNRLRKLGISTATAHRLSDMGLVEIEDKKVERDPWSFEHKDSSRTQAESVTLTDEQDKVLSELIKRATSRKFHVALLHGVTGSGKTEIYLRLAKFLQDSNRQSIILVPEIALTPAMAGAFRLNFGARVAIQHSGLSSGERHDQWHRIRSGEIDIVIGTRSAIFAPLQRVGLVVVDEEHDGSYKQDENPRYHARDLAIVRGQQAEALIVLGSATPSMESYHNAILGRYSLLELTRRVYDRPLPETQIINMRDEYALNGPGVIFSVALRAGIAERLKRGEQTLILLNRRGFAAAMICRQCGALCECPNCSVSLTVHGRNQQMRCHYCGHAEGIKKTCAQCRGEYLEQIGLGTQRVETEIQATFPKVRVGRIDRDTVRRRGALSSLLKKFGQGELDVLVGTQMIAKGHDFPNVTLVGVVSADVGLGVPDFRAAERTFQLLTQVAGRAGRGGRPGETIIQTLYPDHYSLYHACQQNYKSFYKEELTFRKRMRYPPTVALANMVIKHRSAGSALKAASKFVTALRGRNSSLEVLGPAPAPLERLKGDYRVQVLAKGSHRREMREALEGALEICA</sequence>
<dbReference type="CDD" id="cd17929">
    <property type="entry name" value="DEXHc_priA"/>
    <property type="match status" value="1"/>
</dbReference>
<dbReference type="PANTHER" id="PTHR30580:SF0">
    <property type="entry name" value="PRIMOSOMAL PROTEIN N"/>
    <property type="match status" value="1"/>
</dbReference>
<dbReference type="InterPro" id="IPR040498">
    <property type="entry name" value="PriA_CRR"/>
</dbReference>
<keyword evidence="1" id="KW-0639">Primosome</keyword>
<evidence type="ECO:0000256" key="5">
    <source>
        <dbReference type="ARBA" id="ARBA00022801"/>
    </source>
</evidence>
<feature type="non-terminal residue" evidence="15">
    <location>
        <position position="816"/>
    </location>
</feature>
<evidence type="ECO:0000256" key="10">
    <source>
        <dbReference type="ARBA" id="ARBA00023235"/>
    </source>
</evidence>
<comment type="catalytic activity">
    <reaction evidence="12">
        <text>ATP + H2O = ADP + phosphate + H(+)</text>
        <dbReference type="Rhea" id="RHEA:13065"/>
        <dbReference type="ChEBI" id="CHEBI:15377"/>
        <dbReference type="ChEBI" id="CHEBI:15378"/>
        <dbReference type="ChEBI" id="CHEBI:30616"/>
        <dbReference type="ChEBI" id="CHEBI:43474"/>
        <dbReference type="ChEBI" id="CHEBI:456216"/>
        <dbReference type="EC" id="5.6.2.4"/>
    </reaction>
</comment>
<dbReference type="Gene3D" id="3.40.1440.60">
    <property type="entry name" value="PriA, 3(prime) DNA-binding domain"/>
    <property type="match status" value="1"/>
</dbReference>
<dbReference type="Gene3D" id="3.40.50.300">
    <property type="entry name" value="P-loop containing nucleotide triphosphate hydrolases"/>
    <property type="match status" value="2"/>
</dbReference>
<keyword evidence="9" id="KW-0238">DNA-binding</keyword>
<keyword evidence="2" id="KW-0235">DNA replication</keyword>
<evidence type="ECO:0000256" key="3">
    <source>
        <dbReference type="ARBA" id="ARBA00022723"/>
    </source>
</evidence>
<dbReference type="InterPro" id="IPR027417">
    <property type="entry name" value="P-loop_NTPase"/>
</dbReference>
<dbReference type="PROSITE" id="PS51192">
    <property type="entry name" value="HELICASE_ATP_BIND_1"/>
    <property type="match status" value="1"/>
</dbReference>
<feature type="domain" description="Helicase ATP-binding" evidence="13">
    <location>
        <begin position="313"/>
        <end position="479"/>
    </location>
</feature>
<dbReference type="SMART" id="SM00487">
    <property type="entry name" value="DEXDc"/>
    <property type="match status" value="1"/>
</dbReference>
<keyword evidence="6" id="KW-0347">Helicase</keyword>
<dbReference type="SMART" id="SM00490">
    <property type="entry name" value="HELICc"/>
    <property type="match status" value="1"/>
</dbReference>
<dbReference type="FunFam" id="3.40.50.300:FF:000489">
    <property type="entry name" value="Primosome assembly protein PriA"/>
    <property type="match status" value="1"/>
</dbReference>
<dbReference type="EMBL" id="UINC01004535">
    <property type="protein sequence ID" value="SVA15039.1"/>
    <property type="molecule type" value="Genomic_DNA"/>
</dbReference>
<dbReference type="GO" id="GO:0006269">
    <property type="term" value="P:DNA replication, synthesis of primer"/>
    <property type="evidence" value="ECO:0007669"/>
    <property type="project" value="UniProtKB-KW"/>
</dbReference>
<proteinExistence type="inferred from homology"/>
<dbReference type="AlphaFoldDB" id="A0A381TGT9"/>
<dbReference type="GO" id="GO:0016787">
    <property type="term" value="F:hydrolase activity"/>
    <property type="evidence" value="ECO:0007669"/>
    <property type="project" value="UniProtKB-KW"/>
</dbReference>
<dbReference type="InterPro" id="IPR014001">
    <property type="entry name" value="Helicase_ATP-bd"/>
</dbReference>
<dbReference type="Pfam" id="PF17764">
    <property type="entry name" value="PriA_3primeBD"/>
    <property type="match status" value="1"/>
</dbReference>
<name>A0A381TGT9_9ZZZZ</name>
<keyword evidence="4" id="KW-0547">Nucleotide-binding</keyword>
<protein>
    <recommendedName>
        <fullName evidence="11">DNA 3'-5' helicase</fullName>
        <ecNumber evidence="11">5.6.2.4</ecNumber>
    </recommendedName>
</protein>
<feature type="domain" description="Helicase C-terminal" evidence="14">
    <location>
        <begin position="577"/>
        <end position="736"/>
    </location>
</feature>
<keyword evidence="7" id="KW-0862">Zinc</keyword>
<dbReference type="InterPro" id="IPR041236">
    <property type="entry name" value="PriA_C"/>
</dbReference>
<dbReference type="GO" id="GO:0006270">
    <property type="term" value="P:DNA replication initiation"/>
    <property type="evidence" value="ECO:0007669"/>
    <property type="project" value="TreeGrafter"/>
</dbReference>
<dbReference type="InterPro" id="IPR001650">
    <property type="entry name" value="Helicase_C-like"/>
</dbReference>
<dbReference type="InterPro" id="IPR005259">
    <property type="entry name" value="PriA"/>
</dbReference>
<feature type="non-terminal residue" evidence="15">
    <location>
        <position position="1"/>
    </location>
</feature>
<dbReference type="InterPro" id="IPR041222">
    <property type="entry name" value="PriA_3primeBD"/>
</dbReference>
<dbReference type="HAMAP" id="MF_00983">
    <property type="entry name" value="PriA"/>
    <property type="match status" value="1"/>
</dbReference>
<evidence type="ECO:0000256" key="6">
    <source>
        <dbReference type="ARBA" id="ARBA00022806"/>
    </source>
</evidence>
<organism evidence="15">
    <name type="scientific">marine metagenome</name>
    <dbReference type="NCBI Taxonomy" id="408172"/>
    <lineage>
        <taxon>unclassified sequences</taxon>
        <taxon>metagenomes</taxon>
        <taxon>ecological metagenomes</taxon>
    </lineage>
</organism>
<evidence type="ECO:0000256" key="7">
    <source>
        <dbReference type="ARBA" id="ARBA00022833"/>
    </source>
</evidence>
<dbReference type="PROSITE" id="PS51194">
    <property type="entry name" value="HELICASE_CTER"/>
    <property type="match status" value="1"/>
</dbReference>
<dbReference type="InterPro" id="IPR011545">
    <property type="entry name" value="DEAD/DEAH_box_helicase_dom"/>
</dbReference>
<evidence type="ECO:0000259" key="13">
    <source>
        <dbReference type="PROSITE" id="PS51192"/>
    </source>
</evidence>
<dbReference type="GO" id="GO:0005524">
    <property type="term" value="F:ATP binding"/>
    <property type="evidence" value="ECO:0007669"/>
    <property type="project" value="UniProtKB-KW"/>
</dbReference>
<evidence type="ECO:0000313" key="15">
    <source>
        <dbReference type="EMBL" id="SVA15039.1"/>
    </source>
</evidence>
<dbReference type="SUPFAM" id="SSF52540">
    <property type="entry name" value="P-loop containing nucleoside triphosphate hydrolases"/>
    <property type="match status" value="1"/>
</dbReference>
<keyword evidence="5" id="KW-0378">Hydrolase</keyword>
<evidence type="ECO:0000256" key="11">
    <source>
        <dbReference type="ARBA" id="ARBA00034808"/>
    </source>
</evidence>
<dbReference type="InterPro" id="IPR042115">
    <property type="entry name" value="PriA_3primeBD_sf"/>
</dbReference>
<dbReference type="GO" id="GO:0043138">
    <property type="term" value="F:3'-5' DNA helicase activity"/>
    <property type="evidence" value="ECO:0007669"/>
    <property type="project" value="UniProtKB-EC"/>
</dbReference>
<keyword evidence="3" id="KW-0479">Metal-binding</keyword>
<dbReference type="GO" id="GO:0006302">
    <property type="term" value="P:double-strand break repair"/>
    <property type="evidence" value="ECO:0007669"/>
    <property type="project" value="InterPro"/>
</dbReference>
<dbReference type="NCBIfam" id="TIGR00595">
    <property type="entry name" value="priA"/>
    <property type="match status" value="1"/>
</dbReference>
<reference evidence="15" key="1">
    <citation type="submission" date="2018-05" db="EMBL/GenBank/DDBJ databases">
        <authorList>
            <person name="Lanie J.A."/>
            <person name="Ng W.-L."/>
            <person name="Kazmierczak K.M."/>
            <person name="Andrzejewski T.M."/>
            <person name="Davidsen T.M."/>
            <person name="Wayne K.J."/>
            <person name="Tettelin H."/>
            <person name="Glass J.I."/>
            <person name="Rusch D."/>
            <person name="Podicherti R."/>
            <person name="Tsui H.-C.T."/>
            <person name="Winkler M.E."/>
        </authorList>
    </citation>
    <scope>NUCLEOTIDE SEQUENCE</scope>
</reference>
<evidence type="ECO:0000256" key="8">
    <source>
        <dbReference type="ARBA" id="ARBA00022840"/>
    </source>
</evidence>
<dbReference type="PANTHER" id="PTHR30580">
    <property type="entry name" value="PRIMOSOMAL PROTEIN N"/>
    <property type="match status" value="1"/>
</dbReference>
<dbReference type="GO" id="GO:0003677">
    <property type="term" value="F:DNA binding"/>
    <property type="evidence" value="ECO:0007669"/>
    <property type="project" value="UniProtKB-KW"/>
</dbReference>
<dbReference type="EC" id="5.6.2.4" evidence="11"/>
<dbReference type="Pfam" id="PF00271">
    <property type="entry name" value="Helicase_C"/>
    <property type="match status" value="1"/>
</dbReference>
<keyword evidence="10" id="KW-0413">Isomerase</keyword>
<keyword evidence="8" id="KW-0067">ATP-binding</keyword>
<evidence type="ECO:0000259" key="14">
    <source>
        <dbReference type="PROSITE" id="PS51194"/>
    </source>
</evidence>
<dbReference type="GO" id="GO:0006310">
    <property type="term" value="P:DNA recombination"/>
    <property type="evidence" value="ECO:0007669"/>
    <property type="project" value="InterPro"/>
</dbReference>
<evidence type="ECO:0000256" key="1">
    <source>
        <dbReference type="ARBA" id="ARBA00022515"/>
    </source>
</evidence>
<dbReference type="Pfam" id="PF18074">
    <property type="entry name" value="PriA_C"/>
    <property type="match status" value="1"/>
</dbReference>
<evidence type="ECO:0000256" key="2">
    <source>
        <dbReference type="ARBA" id="ARBA00022705"/>
    </source>
</evidence>
<gene>
    <name evidence="15" type="ORF">METZ01_LOCUS67893</name>
</gene>
<dbReference type="Pfam" id="PF00270">
    <property type="entry name" value="DEAD"/>
    <property type="match status" value="1"/>
</dbReference>
<accession>A0A381TGT9</accession>
<dbReference type="GO" id="GO:1990077">
    <property type="term" value="C:primosome complex"/>
    <property type="evidence" value="ECO:0007669"/>
    <property type="project" value="UniProtKB-KW"/>
</dbReference>
<evidence type="ECO:0000256" key="4">
    <source>
        <dbReference type="ARBA" id="ARBA00022741"/>
    </source>
</evidence>
<evidence type="ECO:0000256" key="12">
    <source>
        <dbReference type="ARBA" id="ARBA00048988"/>
    </source>
</evidence>
<evidence type="ECO:0000256" key="9">
    <source>
        <dbReference type="ARBA" id="ARBA00023125"/>
    </source>
</evidence>
<dbReference type="Pfam" id="PF18319">
    <property type="entry name" value="Zn_ribbon_PriA"/>
    <property type="match status" value="1"/>
</dbReference>
<dbReference type="GO" id="GO:0046872">
    <property type="term" value="F:metal ion binding"/>
    <property type="evidence" value="ECO:0007669"/>
    <property type="project" value="UniProtKB-KW"/>
</dbReference>